<comment type="caution">
    <text evidence="2">The sequence shown here is derived from an EMBL/GenBank/DDBJ whole genome shotgun (WGS) entry which is preliminary data.</text>
</comment>
<evidence type="ECO:0008006" key="4">
    <source>
        <dbReference type="Google" id="ProtNLM"/>
    </source>
</evidence>
<protein>
    <recommendedName>
        <fullName evidence="4">WD40 repeat domain-containing protein</fullName>
    </recommendedName>
</protein>
<feature type="transmembrane region" description="Helical" evidence="1">
    <location>
        <begin position="49"/>
        <end position="69"/>
    </location>
</feature>
<proteinExistence type="predicted"/>
<sequence>MAETVEAALARTLDRAAEAAPVPGPDLAASLTRRHYQRANRRVDGRGRLMVVAAAFAVVAVLATGVTAVRTIRDGHPPTTGAEPGALAFLTPAAPVVERADYPDGATVEDVWPSAYSKMTGSFPIYRFLAGGRVLVGSPSSAENTDDQVGRKSSIVSVDTVTGATRAISPAGQSHFAVGEPANAGAEKWVVWAVSAPDGRGEIWRAPVDGGAAARVTTLPPIKNVHVAELRLTVVDDVVLIDPYPGVDGHRNFGVLWVPLDGSSAPAVIPGSHDYRYLQWPWFGSTAVMNNSTIWNAVTGERQTTPLSWKSMSCSRSWCVGREQDVVVVGRRDGADVREIALGPGGGGYRIVADRFVVGAFVGSGALIYDLVARKYLRLPRAGRGEQWRDAQLSAATSTDPFYLWTVTTAGRPDSLRVLRVGEMR</sequence>
<keyword evidence="1" id="KW-0472">Membrane</keyword>
<organism evidence="2 3">
    <name type="scientific">Cryptosporangium japonicum</name>
    <dbReference type="NCBI Taxonomy" id="80872"/>
    <lineage>
        <taxon>Bacteria</taxon>
        <taxon>Bacillati</taxon>
        <taxon>Actinomycetota</taxon>
        <taxon>Actinomycetes</taxon>
        <taxon>Cryptosporangiales</taxon>
        <taxon>Cryptosporangiaceae</taxon>
        <taxon>Cryptosporangium</taxon>
    </lineage>
</organism>
<dbReference type="Proteomes" id="UP001500967">
    <property type="component" value="Unassembled WGS sequence"/>
</dbReference>
<dbReference type="EMBL" id="BAAAGX010000033">
    <property type="protein sequence ID" value="GAA0274465.1"/>
    <property type="molecule type" value="Genomic_DNA"/>
</dbReference>
<evidence type="ECO:0000313" key="3">
    <source>
        <dbReference type="Proteomes" id="UP001500967"/>
    </source>
</evidence>
<keyword evidence="3" id="KW-1185">Reference proteome</keyword>
<evidence type="ECO:0000313" key="2">
    <source>
        <dbReference type="EMBL" id="GAA0274465.1"/>
    </source>
</evidence>
<keyword evidence="1" id="KW-1133">Transmembrane helix</keyword>
<evidence type="ECO:0000256" key="1">
    <source>
        <dbReference type="SAM" id="Phobius"/>
    </source>
</evidence>
<reference evidence="2 3" key="1">
    <citation type="journal article" date="2019" name="Int. J. Syst. Evol. Microbiol.">
        <title>The Global Catalogue of Microorganisms (GCM) 10K type strain sequencing project: providing services to taxonomists for standard genome sequencing and annotation.</title>
        <authorList>
            <consortium name="The Broad Institute Genomics Platform"/>
            <consortium name="The Broad Institute Genome Sequencing Center for Infectious Disease"/>
            <person name="Wu L."/>
            <person name="Ma J."/>
        </authorList>
    </citation>
    <scope>NUCLEOTIDE SEQUENCE [LARGE SCALE GENOMIC DNA]</scope>
    <source>
        <strain evidence="2 3">JCM 10425</strain>
    </source>
</reference>
<dbReference type="RefSeq" id="WP_344653472.1">
    <property type="nucleotide sequence ID" value="NZ_BAAAGX010000033.1"/>
</dbReference>
<name>A0ABN0V514_9ACTN</name>
<keyword evidence="1" id="KW-0812">Transmembrane</keyword>
<gene>
    <name evidence="2" type="ORF">GCM10009539_72680</name>
</gene>
<accession>A0ABN0V514</accession>